<dbReference type="Proteomes" id="UP000000714">
    <property type="component" value="Segment"/>
</dbReference>
<proteinExistence type="predicted"/>
<keyword evidence="2" id="KW-1185">Reference proteome</keyword>
<reference evidence="1 2" key="1">
    <citation type="journal article" date="2007" name="Virology">
        <title>KSY1, a lactococcal phage with a T7-like transcription.</title>
        <authorList>
            <person name="Chopin A."/>
            <person name="Deveau H."/>
            <person name="Ehrlich S.D."/>
            <person name="Moineau S."/>
            <person name="Chopin M.C."/>
        </authorList>
    </citation>
    <scope>NUCLEOTIDE SEQUENCE</scope>
</reference>
<gene>
    <name evidence="1" type="ORF">KSY1p006</name>
</gene>
<organism evidence="1 2">
    <name type="scientific">Lactococcus phage KSY1</name>
    <dbReference type="NCBI Taxonomy" id="2913972"/>
    <lineage>
        <taxon>Viruses</taxon>
        <taxon>Duplodnaviria</taxon>
        <taxon>Heunggongvirae</taxon>
        <taxon>Uroviricota</taxon>
        <taxon>Caudoviricetes</taxon>
        <taxon>Chopinvirus</taxon>
        <taxon>Chopinvirus KSY1</taxon>
    </lineage>
</organism>
<protein>
    <submittedName>
        <fullName evidence="1">Gp006</fullName>
    </submittedName>
</protein>
<name>A6MA70_9CAUD</name>
<sequence length="157" mass="18125">MTLKPIENDILLRVKHSLTYSNTVYLDEAMLNSVLELWNDYSNFDPDPELMRIKRLIFYATTIAKPSHDDYKIELGNAHRGTIMKKLLNVDLRYITDQEELERKLLKVGEKHNMVEVVINDEVNFKMQISKGDKLTLEITDQGVTKVSLSAPETKGE</sequence>
<dbReference type="GeneID" id="5601964"/>
<evidence type="ECO:0000313" key="2">
    <source>
        <dbReference type="Proteomes" id="UP000000714"/>
    </source>
</evidence>
<accession>A6MA70</accession>
<dbReference type="KEGG" id="vg:5601964"/>
<evidence type="ECO:0000313" key="1">
    <source>
        <dbReference type="EMBL" id="ABG21548.1"/>
    </source>
</evidence>
<dbReference type="RefSeq" id="YP_001469004.1">
    <property type="nucleotide sequence ID" value="NC_009817.1"/>
</dbReference>
<dbReference type="EMBL" id="DQ535032">
    <property type="protein sequence ID" value="ABG21548.1"/>
    <property type="molecule type" value="Genomic_DNA"/>
</dbReference>